<dbReference type="SUPFAM" id="SSF54909">
    <property type="entry name" value="Dimeric alpha+beta barrel"/>
    <property type="match status" value="1"/>
</dbReference>
<dbReference type="AlphaFoldDB" id="A0A381QWC0"/>
<evidence type="ECO:0008006" key="2">
    <source>
        <dbReference type="Google" id="ProtNLM"/>
    </source>
</evidence>
<dbReference type="GO" id="GO:0016857">
    <property type="term" value="F:racemase and epimerase activity, acting on carbohydrates and derivatives"/>
    <property type="evidence" value="ECO:0007669"/>
    <property type="project" value="InterPro"/>
</dbReference>
<dbReference type="InterPro" id="IPR052996">
    <property type="entry name" value="Carb_Metab_Mutarotase"/>
</dbReference>
<accession>A0A381QWC0</accession>
<evidence type="ECO:0000313" key="1">
    <source>
        <dbReference type="EMBL" id="SUZ83711.1"/>
    </source>
</evidence>
<proteinExistence type="predicted"/>
<dbReference type="Pfam" id="PF05336">
    <property type="entry name" value="rhaM"/>
    <property type="match status" value="1"/>
</dbReference>
<dbReference type="PANTHER" id="PTHR43239">
    <property type="entry name" value="UPF0734 PROTEIN DDB_G0273871/DDB_G0273177"/>
    <property type="match status" value="1"/>
</dbReference>
<gene>
    <name evidence="1" type="ORF">METZ01_LOCUS36565</name>
</gene>
<reference evidence="1" key="1">
    <citation type="submission" date="2018-05" db="EMBL/GenBank/DDBJ databases">
        <authorList>
            <person name="Lanie J.A."/>
            <person name="Ng W.-L."/>
            <person name="Kazmierczak K.M."/>
            <person name="Andrzejewski T.M."/>
            <person name="Davidsen T.M."/>
            <person name="Wayne K.J."/>
            <person name="Tettelin H."/>
            <person name="Glass J.I."/>
            <person name="Rusch D."/>
            <person name="Podicherti R."/>
            <person name="Tsui H.-C.T."/>
            <person name="Winkler M.E."/>
        </authorList>
    </citation>
    <scope>NUCLEOTIDE SEQUENCE</scope>
</reference>
<name>A0A381QWC0_9ZZZZ</name>
<dbReference type="EMBL" id="UINC01001563">
    <property type="protein sequence ID" value="SUZ83711.1"/>
    <property type="molecule type" value="Genomic_DNA"/>
</dbReference>
<sequence>MNTQRYCYSCDLKDDPKLISEYKKYHTQENVWPEITKSIKDAGIIDMEIYITGNRMFMIIEVDKTFNPIRKNEIDANNLKVQEWEKLMWNFQQKIPWAKEGEKWVKLEKIFKLT</sequence>
<protein>
    <recommendedName>
        <fullName evidence="2">L-rhamnose mutarotase</fullName>
    </recommendedName>
</protein>
<dbReference type="PANTHER" id="PTHR43239:SF1">
    <property type="entry name" value="UPF0734 PROTEIN DDB_G0273871_DDB_G0273177"/>
    <property type="match status" value="1"/>
</dbReference>
<organism evidence="1">
    <name type="scientific">marine metagenome</name>
    <dbReference type="NCBI Taxonomy" id="408172"/>
    <lineage>
        <taxon>unclassified sequences</taxon>
        <taxon>metagenomes</taxon>
        <taxon>ecological metagenomes</taxon>
    </lineage>
</organism>
<dbReference type="InterPro" id="IPR011008">
    <property type="entry name" value="Dimeric_a/b-barrel"/>
</dbReference>
<dbReference type="Gene3D" id="3.30.70.100">
    <property type="match status" value="1"/>
</dbReference>
<dbReference type="InterPro" id="IPR008000">
    <property type="entry name" value="Rham/fucose_mutarotase"/>
</dbReference>